<dbReference type="EMBL" id="FXUA01000004">
    <property type="protein sequence ID" value="SMP25637.1"/>
    <property type="molecule type" value="Genomic_DNA"/>
</dbReference>
<keyword evidence="2" id="KW-1185">Reference proteome</keyword>
<accession>A0ABY1P3H8</accession>
<gene>
    <name evidence="1" type="ORF">SAMN06265367_104198</name>
</gene>
<sequence>MSCCKFLNTAIKDFGNMMLLVTATINRIKGGQKTQGRTLKLKNVVFLVMNQEDTRFRILTKMSEYFVFKYQLLSV</sequence>
<evidence type="ECO:0000313" key="2">
    <source>
        <dbReference type="Proteomes" id="UP001157915"/>
    </source>
</evidence>
<comment type="caution">
    <text evidence="1">The sequence shown here is derived from an EMBL/GenBank/DDBJ whole genome shotgun (WGS) entry which is preliminary data.</text>
</comment>
<organism evidence="1 2">
    <name type="scientific">Algoriphagus winogradskyi</name>
    <dbReference type="NCBI Taxonomy" id="237017"/>
    <lineage>
        <taxon>Bacteria</taxon>
        <taxon>Pseudomonadati</taxon>
        <taxon>Bacteroidota</taxon>
        <taxon>Cytophagia</taxon>
        <taxon>Cytophagales</taxon>
        <taxon>Cyclobacteriaceae</taxon>
        <taxon>Algoriphagus</taxon>
    </lineage>
</organism>
<proteinExistence type="predicted"/>
<dbReference type="Proteomes" id="UP001157915">
    <property type="component" value="Unassembled WGS sequence"/>
</dbReference>
<evidence type="ECO:0000313" key="1">
    <source>
        <dbReference type="EMBL" id="SMP25637.1"/>
    </source>
</evidence>
<name>A0ABY1P3H8_9BACT</name>
<protein>
    <submittedName>
        <fullName evidence="1">Uncharacterized protein</fullName>
    </submittedName>
</protein>
<reference evidence="1 2" key="1">
    <citation type="submission" date="2017-05" db="EMBL/GenBank/DDBJ databases">
        <authorList>
            <person name="Varghese N."/>
            <person name="Submissions S."/>
        </authorList>
    </citation>
    <scope>NUCLEOTIDE SEQUENCE [LARGE SCALE GENOMIC DNA]</scope>
    <source>
        <strain evidence="1 2">DSM 15360</strain>
    </source>
</reference>